<keyword evidence="7" id="KW-0998">Cell outer membrane</keyword>
<dbReference type="InterPro" id="IPR010130">
    <property type="entry name" value="T1SS_OMP_TolC"/>
</dbReference>
<protein>
    <submittedName>
        <fullName evidence="8">Transporter</fullName>
    </submittedName>
</protein>
<dbReference type="AlphaFoldDB" id="A0A4R5PQR0"/>
<keyword evidence="3" id="KW-0813">Transport</keyword>
<comment type="subcellular location">
    <subcellularLocation>
        <location evidence="1">Cell outer membrane</location>
    </subcellularLocation>
</comment>
<comment type="caution">
    <text evidence="8">The sequence shown here is derived from an EMBL/GenBank/DDBJ whole genome shotgun (WGS) entry which is preliminary data.</text>
</comment>
<organism evidence="8 9">
    <name type="scientific">Pseudohoeflea suaedae</name>
    <dbReference type="NCBI Taxonomy" id="877384"/>
    <lineage>
        <taxon>Bacteria</taxon>
        <taxon>Pseudomonadati</taxon>
        <taxon>Pseudomonadota</taxon>
        <taxon>Alphaproteobacteria</taxon>
        <taxon>Hyphomicrobiales</taxon>
        <taxon>Rhizobiaceae</taxon>
        <taxon>Pseudohoeflea</taxon>
    </lineage>
</organism>
<dbReference type="EMBL" id="SMSI01000001">
    <property type="protein sequence ID" value="TDH39494.1"/>
    <property type="molecule type" value="Genomic_DNA"/>
</dbReference>
<dbReference type="Proteomes" id="UP000295131">
    <property type="component" value="Unassembled WGS sequence"/>
</dbReference>
<evidence type="ECO:0000256" key="5">
    <source>
        <dbReference type="ARBA" id="ARBA00022692"/>
    </source>
</evidence>
<evidence type="ECO:0000256" key="2">
    <source>
        <dbReference type="ARBA" id="ARBA00007613"/>
    </source>
</evidence>
<keyword evidence="9" id="KW-1185">Reference proteome</keyword>
<evidence type="ECO:0000256" key="7">
    <source>
        <dbReference type="ARBA" id="ARBA00023237"/>
    </source>
</evidence>
<dbReference type="GO" id="GO:1990281">
    <property type="term" value="C:efflux pump complex"/>
    <property type="evidence" value="ECO:0007669"/>
    <property type="project" value="TreeGrafter"/>
</dbReference>
<dbReference type="OrthoDB" id="9789368at2"/>
<dbReference type="PANTHER" id="PTHR30026">
    <property type="entry name" value="OUTER MEMBRANE PROTEIN TOLC"/>
    <property type="match status" value="1"/>
</dbReference>
<reference evidence="8 9" key="1">
    <citation type="journal article" date="2013" name="Int. J. Syst. Evol. Microbiol.">
        <title>Hoeflea suaedae sp. nov., an endophytic bacterium isolated from the root of the halophyte Suaeda maritima.</title>
        <authorList>
            <person name="Chung E.J."/>
            <person name="Park J.A."/>
            <person name="Pramanik P."/>
            <person name="Bibi F."/>
            <person name="Jeon C.O."/>
            <person name="Chung Y.R."/>
        </authorList>
    </citation>
    <scope>NUCLEOTIDE SEQUENCE [LARGE SCALE GENOMIC DNA]</scope>
    <source>
        <strain evidence="8 9">YC6898</strain>
    </source>
</reference>
<name>A0A4R5PQR0_9HYPH</name>
<proteinExistence type="inferred from homology"/>
<keyword evidence="5" id="KW-0812">Transmembrane</keyword>
<dbReference type="Pfam" id="PF02321">
    <property type="entry name" value="OEP"/>
    <property type="match status" value="2"/>
</dbReference>
<dbReference type="GO" id="GO:0015288">
    <property type="term" value="F:porin activity"/>
    <property type="evidence" value="ECO:0007669"/>
    <property type="project" value="TreeGrafter"/>
</dbReference>
<comment type="similarity">
    <text evidence="2">Belongs to the outer membrane factor (OMF) (TC 1.B.17) family.</text>
</comment>
<dbReference type="InterPro" id="IPR003423">
    <property type="entry name" value="OMP_efflux"/>
</dbReference>
<dbReference type="SUPFAM" id="SSF56954">
    <property type="entry name" value="Outer membrane efflux proteins (OEP)"/>
    <property type="match status" value="1"/>
</dbReference>
<dbReference type="GO" id="GO:0015562">
    <property type="term" value="F:efflux transmembrane transporter activity"/>
    <property type="evidence" value="ECO:0007669"/>
    <property type="project" value="InterPro"/>
</dbReference>
<accession>A0A4R5PQR0</accession>
<dbReference type="PANTHER" id="PTHR30026:SF22">
    <property type="entry name" value="OUTER MEMBRANE EFFLUX PROTEIN"/>
    <property type="match status" value="1"/>
</dbReference>
<evidence type="ECO:0000313" key="8">
    <source>
        <dbReference type="EMBL" id="TDH39494.1"/>
    </source>
</evidence>
<dbReference type="NCBIfam" id="TIGR01844">
    <property type="entry name" value="type_I_sec_TolC"/>
    <property type="match status" value="1"/>
</dbReference>
<evidence type="ECO:0000256" key="3">
    <source>
        <dbReference type="ARBA" id="ARBA00022448"/>
    </source>
</evidence>
<evidence type="ECO:0000256" key="4">
    <source>
        <dbReference type="ARBA" id="ARBA00022452"/>
    </source>
</evidence>
<keyword evidence="6" id="KW-0472">Membrane</keyword>
<dbReference type="GO" id="GO:0009279">
    <property type="term" value="C:cell outer membrane"/>
    <property type="evidence" value="ECO:0007669"/>
    <property type="project" value="UniProtKB-SubCell"/>
</dbReference>
<dbReference type="InterPro" id="IPR051906">
    <property type="entry name" value="TolC-like"/>
</dbReference>
<evidence type="ECO:0000256" key="6">
    <source>
        <dbReference type="ARBA" id="ARBA00023136"/>
    </source>
</evidence>
<evidence type="ECO:0000256" key="1">
    <source>
        <dbReference type="ARBA" id="ARBA00004442"/>
    </source>
</evidence>
<sequence>MVHGPRSVVFGGSCFQRLISLCGACFAPFEDILVKKFRKFLVAAAPAAILALAPAVVHAESLYAAMANAYANNPDLNAARAGLRATDEGVAIAKSGYRPIVSATGTVTYTNTEGNEVSTAAAGVSISQTLFDGFQTLNNVRAAQATVFAGREDLRGTEIDILLATAEAYANVIRDNQIVGYRKENLAFLKEQLSASQARFDVGEGTRTDVSQAEAELAAARALLTAADAQAKTSAAVYAQIVGNAPRNMQAIDVPSRVLPNSLDAAVATGLKQHPTILAAEFGVDAAGYNVKSTEGAMLPGVSVTGSVNEQDTGITISQVQARVTVPLYQGGLVSAQVRQAKEQLGQQRILVDSARRAVEQAVISSWTAMEASKANINATRAQIRAGGLALNGVVEERRVGQRTTLDVLNAQQTVLTAKESLAQNERNYVVAAYSVLASTGRLTVQRLGLQVANYRPEKHYEATKDRWYGLRTIDGR</sequence>
<gene>
    <name evidence="8" type="ORF">E2A64_08915</name>
</gene>
<keyword evidence="4" id="KW-1134">Transmembrane beta strand</keyword>
<evidence type="ECO:0000313" key="9">
    <source>
        <dbReference type="Proteomes" id="UP000295131"/>
    </source>
</evidence>
<dbReference type="Gene3D" id="1.20.1600.10">
    <property type="entry name" value="Outer membrane efflux proteins (OEP)"/>
    <property type="match status" value="1"/>
</dbReference>